<dbReference type="EMBL" id="VKHP01001053">
    <property type="protein sequence ID" value="NEV03245.1"/>
    <property type="molecule type" value="Genomic_DNA"/>
</dbReference>
<evidence type="ECO:0000256" key="1">
    <source>
        <dbReference type="SAM" id="MobiDB-lite"/>
    </source>
</evidence>
<dbReference type="Proteomes" id="UP000468531">
    <property type="component" value="Unassembled WGS sequence"/>
</dbReference>
<feature type="region of interest" description="Disordered" evidence="1">
    <location>
        <begin position="59"/>
        <end position="80"/>
    </location>
</feature>
<reference evidence="2 3" key="1">
    <citation type="journal article" date="2020" name="Arch. Microbiol.">
        <title>Bradyrhizobium uaiense sp. nov., a new highly efficient cowpea symbiont.</title>
        <authorList>
            <person name="Cabral Michel D."/>
            <person name="Azarias Guimaraes A."/>
            <person name="Martins da Costa E."/>
            <person name="Soares de Carvalho T."/>
            <person name="Balsanelli E."/>
            <person name="Willems A."/>
            <person name="Maltempi de Souza E."/>
            <person name="de Souza Moreira F.M."/>
        </authorList>
    </citation>
    <scope>NUCLEOTIDE SEQUENCE [LARGE SCALE GENOMIC DNA]</scope>
    <source>
        <strain evidence="2 3">UFLA 03-164</strain>
    </source>
</reference>
<name>A0A6P1BYB6_9BRAD</name>
<protein>
    <submittedName>
        <fullName evidence="2">IS701 family transposase</fullName>
    </submittedName>
</protein>
<feature type="non-terminal residue" evidence="2">
    <location>
        <position position="1"/>
    </location>
</feature>
<evidence type="ECO:0000313" key="2">
    <source>
        <dbReference type="EMBL" id="NEV03245.1"/>
    </source>
</evidence>
<dbReference type="InterPro" id="IPR039365">
    <property type="entry name" value="IS701-like"/>
</dbReference>
<comment type="caution">
    <text evidence="2">The sequence shown here is derived from an EMBL/GenBank/DDBJ whole genome shotgun (WGS) entry which is preliminary data.</text>
</comment>
<accession>A0A6P1BYB6</accession>
<proteinExistence type="predicted"/>
<keyword evidence="3" id="KW-1185">Reference proteome</keyword>
<gene>
    <name evidence="2" type="ORF">FNJ47_49180</name>
</gene>
<organism evidence="2 3">
    <name type="scientific">Bradyrhizobium uaiense</name>
    <dbReference type="NCBI Taxonomy" id="2594946"/>
    <lineage>
        <taxon>Bacteria</taxon>
        <taxon>Pseudomonadati</taxon>
        <taxon>Pseudomonadota</taxon>
        <taxon>Alphaproteobacteria</taxon>
        <taxon>Hyphomicrobiales</taxon>
        <taxon>Nitrobacteraceae</taxon>
        <taxon>Bradyrhizobium</taxon>
    </lineage>
</organism>
<dbReference type="PANTHER" id="PTHR33627:SF1">
    <property type="entry name" value="TRANSPOSASE"/>
    <property type="match status" value="1"/>
</dbReference>
<dbReference type="AlphaFoldDB" id="A0A6P1BYB6"/>
<dbReference type="PANTHER" id="PTHR33627">
    <property type="entry name" value="TRANSPOSASE"/>
    <property type="match status" value="1"/>
</dbReference>
<evidence type="ECO:0000313" key="3">
    <source>
        <dbReference type="Proteomes" id="UP000468531"/>
    </source>
</evidence>
<feature type="non-terminal residue" evidence="2">
    <location>
        <position position="80"/>
    </location>
</feature>
<sequence>YPVGVKLIWPITKVRGTPRKHPVPDILSIAADQMLAGSKWKTVSCRGGTKGRLKARIAAGRGRTPGGPTHQIWATGPPDA</sequence>